<dbReference type="InterPro" id="IPR003772">
    <property type="entry name" value="YceD"/>
</dbReference>
<accession>A0ABR7CW82</accession>
<name>A0ABR7CW82_9BACT</name>
<dbReference type="Proteomes" id="UP000646484">
    <property type="component" value="Unassembled WGS sequence"/>
</dbReference>
<proteinExistence type="predicted"/>
<organism evidence="1 2">
    <name type="scientific">Butyricimonas hominis</name>
    <dbReference type="NCBI Taxonomy" id="2763032"/>
    <lineage>
        <taxon>Bacteria</taxon>
        <taxon>Pseudomonadati</taxon>
        <taxon>Bacteroidota</taxon>
        <taxon>Bacteroidia</taxon>
        <taxon>Bacteroidales</taxon>
        <taxon>Odoribacteraceae</taxon>
        <taxon>Butyricimonas</taxon>
    </lineage>
</organism>
<gene>
    <name evidence="1" type="ORF">H8S64_02205</name>
</gene>
<reference evidence="1 2" key="1">
    <citation type="submission" date="2020-08" db="EMBL/GenBank/DDBJ databases">
        <title>Genome public.</title>
        <authorList>
            <person name="Liu C."/>
            <person name="Sun Q."/>
        </authorList>
    </citation>
    <scope>NUCLEOTIDE SEQUENCE [LARGE SCALE GENOMIC DNA]</scope>
    <source>
        <strain evidence="1 2">NSJ-56</strain>
    </source>
</reference>
<dbReference type="EMBL" id="JACOOH010000001">
    <property type="protein sequence ID" value="MBC5619904.1"/>
    <property type="molecule type" value="Genomic_DNA"/>
</dbReference>
<comment type="caution">
    <text evidence="1">The sequence shown here is derived from an EMBL/GenBank/DDBJ whole genome shotgun (WGS) entry which is preliminary data.</text>
</comment>
<protein>
    <submittedName>
        <fullName evidence="1">DUF177 domain-containing protein</fullName>
    </submittedName>
</protein>
<evidence type="ECO:0000313" key="1">
    <source>
        <dbReference type="EMBL" id="MBC5619904.1"/>
    </source>
</evidence>
<keyword evidence="2" id="KW-1185">Reference proteome</keyword>
<evidence type="ECO:0000313" key="2">
    <source>
        <dbReference type="Proteomes" id="UP000646484"/>
    </source>
</evidence>
<dbReference type="Pfam" id="PF02620">
    <property type="entry name" value="YceD"/>
    <property type="match status" value="1"/>
</dbReference>
<sequence>MDDNFFDCFDVTKGTKGKVNARVEIVKSSLLMEVRMKIDGVVKAICDRCLEEMDLSISGELNLYATYGGREEGNDDDFIILAQDEDYLDLSEPLYEIYMLNYPIRVVHPEGECNEEMERVLEDMTVEESDEIDPRWDELKKLINNN</sequence>